<evidence type="ECO:0000256" key="5">
    <source>
        <dbReference type="ARBA" id="ARBA00023033"/>
    </source>
</evidence>
<keyword evidence="4" id="KW-0560">Oxidoreductase</keyword>
<accession>A0A1Z5SRG5</accession>
<dbReference type="InParanoid" id="A0A1Z5SRG5"/>
<dbReference type="InterPro" id="IPR008991">
    <property type="entry name" value="Translation_prot_SH3-like_sf"/>
</dbReference>
<comment type="cofactor">
    <cofactor evidence="1">
        <name>Cu(2+)</name>
        <dbReference type="ChEBI" id="CHEBI:29036"/>
    </cofactor>
</comment>
<sequence>MKFLKVGRVAIISRGRYAGKKVVIVQPQDNGSKKHPFPHAIVAGIDRYPLHVTRRMSKGRQTKRSKVKPFIKVVNYNHIMPTRYTLELEGLKGVVTNDTFTEVSQREEAKKTVKKALEERYVSGKNRWFFTPLQLAPAAASAIRKRQNGFVSVTGITQFGVQPRLEIRELEKNADQWNIYLLGLARWQATDQRDKLSYYQVAGIHGRPYSPWDGVQPGKGIDYPGYCIHVSNVFLPWHRPYLALYEQTLHQHIIAAVNEFPAGAIRQRYASAALAWRMPYWDWAATPPDGKSVWPSSVKRPTVKVQMPNGTTTIPNPLYSYRFHPVGSDDFYYNPFASWNVTMRTPTNWTEHAVSQNNEVGARLDNSRVSFQDRLYNLFTFYNNFTQFGNEAWINDNVSNADSLESLHDTIHGITGGNGHLTYLDYSAYDPVFWLHHAMIDRCFAMWQALYNDSYVEPMAAVEQTYTIEKGAMIDENSPLNPFHKNEAGDVWTAAQVQSTRTFGYTYSDLGNGSVPAVKANVNRLYGRSAGSSKISKRTLPGAGKVNMAVAPEEIVDGKHRQYLANIQSQKFALNGSYAIYLFMGDFRDDPSSWAKEPNLVGTHAVFAALSGADASKSQRTRFKRDGAPIQVTGSIPLTSMLLAKVETGELSCLDPDTVTPYLRDNLEWRISMFDDNQIKPEELADLTVSVVSALVEPASQEDEFPRWSDFKELTSITQGKPGGCA</sequence>
<dbReference type="CDD" id="cd06090">
    <property type="entry name" value="KOW_RPL27"/>
    <property type="match status" value="1"/>
</dbReference>
<dbReference type="InterPro" id="IPR041991">
    <property type="entry name" value="Ribosomal_eL27_KOW"/>
</dbReference>
<evidence type="ECO:0000313" key="9">
    <source>
        <dbReference type="EMBL" id="OTA23419.1"/>
    </source>
</evidence>
<dbReference type="GO" id="GO:0004497">
    <property type="term" value="F:monooxygenase activity"/>
    <property type="evidence" value="ECO:0007669"/>
    <property type="project" value="UniProtKB-KW"/>
</dbReference>
<dbReference type="GO" id="GO:1990904">
    <property type="term" value="C:ribonucleoprotein complex"/>
    <property type="evidence" value="ECO:0007669"/>
    <property type="project" value="UniProtKB-KW"/>
</dbReference>
<evidence type="ECO:0000313" key="10">
    <source>
        <dbReference type="Proteomes" id="UP000194280"/>
    </source>
</evidence>
<dbReference type="InterPro" id="IPR008922">
    <property type="entry name" value="Di-copper_centre_dom_sf"/>
</dbReference>
<feature type="domain" description="Tyrosinase copper-binding" evidence="7">
    <location>
        <begin position="229"/>
        <end position="246"/>
    </location>
</feature>
<comment type="caution">
    <text evidence="9">The sequence shown here is derived from an EMBL/GenBank/DDBJ whole genome shotgun (WGS) entry which is preliminary data.</text>
</comment>
<dbReference type="GO" id="GO:0005840">
    <property type="term" value="C:ribosome"/>
    <property type="evidence" value="ECO:0007669"/>
    <property type="project" value="UniProtKB-KW"/>
</dbReference>
<evidence type="ECO:0000256" key="2">
    <source>
        <dbReference type="ARBA" id="ARBA00009124"/>
    </source>
</evidence>
<dbReference type="Pfam" id="PF00264">
    <property type="entry name" value="Tyrosinase"/>
    <property type="match status" value="1"/>
</dbReference>
<evidence type="ECO:0000256" key="3">
    <source>
        <dbReference type="ARBA" id="ARBA00022980"/>
    </source>
</evidence>
<keyword evidence="10" id="KW-1185">Reference proteome</keyword>
<dbReference type="InterPro" id="IPR002227">
    <property type="entry name" value="Tyrosinase_Cu-bd"/>
</dbReference>
<dbReference type="Gene3D" id="2.30.30.770">
    <property type="match status" value="1"/>
</dbReference>
<protein>
    <recommendedName>
        <fullName evidence="7 8">Tyrosinase copper-binding domain-containing protein</fullName>
    </recommendedName>
</protein>
<keyword evidence="3" id="KW-0689">Ribosomal protein</keyword>
<dbReference type="Pfam" id="PF01777">
    <property type="entry name" value="Ribosomal_L27e"/>
    <property type="match status" value="1"/>
</dbReference>
<dbReference type="PANTHER" id="PTHR10497">
    <property type="entry name" value="60S RIBOSOMAL PROTEIN L27"/>
    <property type="match status" value="1"/>
</dbReference>
<proteinExistence type="inferred from homology"/>
<dbReference type="Pfam" id="PF18132">
    <property type="entry name" value="Tyrosinase_C"/>
    <property type="match status" value="1"/>
</dbReference>
<evidence type="ECO:0000256" key="6">
    <source>
        <dbReference type="ARBA" id="ARBA00023274"/>
    </source>
</evidence>
<dbReference type="AlphaFoldDB" id="A0A1Z5SRG5"/>
<dbReference type="InterPro" id="IPR001141">
    <property type="entry name" value="Ribosomal_eL27"/>
</dbReference>
<gene>
    <name evidence="9" type="ORF">BTJ68_13059</name>
</gene>
<dbReference type="EMBL" id="MUNK01000297">
    <property type="protein sequence ID" value="OTA23419.1"/>
    <property type="molecule type" value="Genomic_DNA"/>
</dbReference>
<feature type="domain" description="Tyrosinase copper-binding" evidence="8">
    <location>
        <begin position="430"/>
        <end position="441"/>
    </location>
</feature>
<dbReference type="GO" id="GO:0003735">
    <property type="term" value="F:structural constituent of ribosome"/>
    <property type="evidence" value="ECO:0007669"/>
    <property type="project" value="InterPro"/>
</dbReference>
<dbReference type="Proteomes" id="UP000194280">
    <property type="component" value="Unassembled WGS sequence"/>
</dbReference>
<evidence type="ECO:0000259" key="7">
    <source>
        <dbReference type="PROSITE" id="PS00497"/>
    </source>
</evidence>
<organism evidence="9 10">
    <name type="scientific">Hortaea werneckii EXF-2000</name>
    <dbReference type="NCBI Taxonomy" id="1157616"/>
    <lineage>
        <taxon>Eukaryota</taxon>
        <taxon>Fungi</taxon>
        <taxon>Dikarya</taxon>
        <taxon>Ascomycota</taxon>
        <taxon>Pezizomycotina</taxon>
        <taxon>Dothideomycetes</taxon>
        <taxon>Dothideomycetidae</taxon>
        <taxon>Mycosphaerellales</taxon>
        <taxon>Teratosphaeriaceae</taxon>
        <taxon>Hortaea</taxon>
    </lineage>
</organism>
<dbReference type="STRING" id="1157616.A0A1Z5SRG5"/>
<evidence type="ECO:0000256" key="4">
    <source>
        <dbReference type="ARBA" id="ARBA00023002"/>
    </source>
</evidence>
<evidence type="ECO:0000259" key="8">
    <source>
        <dbReference type="PROSITE" id="PS00498"/>
    </source>
</evidence>
<dbReference type="SUPFAM" id="SSF48056">
    <property type="entry name" value="Di-copper centre-containing domain"/>
    <property type="match status" value="1"/>
</dbReference>
<comment type="similarity">
    <text evidence="2">Belongs to the eukaryotic ribosomal protein eL27 family.</text>
</comment>
<dbReference type="VEuPathDB" id="FungiDB:BTJ68_13059"/>
<dbReference type="OrthoDB" id="2365484at2759"/>
<reference evidence="9 10" key="1">
    <citation type="submission" date="2017-01" db="EMBL/GenBank/DDBJ databases">
        <title>The recent genome duplication of the halophilic yeast Hortaea werneckii: insights from long-read sequencing.</title>
        <authorList>
            <person name="Sinha S."/>
            <person name="Flibotte S."/>
            <person name="Neira M."/>
            <person name="Lenassi M."/>
            <person name="Gostincar C."/>
            <person name="Stajich J.E."/>
            <person name="Nislow C.E."/>
        </authorList>
    </citation>
    <scope>NUCLEOTIDE SEQUENCE [LARGE SCALE GENOMIC DNA]</scope>
    <source>
        <strain evidence="9 10">EXF-2000</strain>
    </source>
</reference>
<dbReference type="PROSITE" id="PS00498">
    <property type="entry name" value="TYROSINASE_2"/>
    <property type="match status" value="1"/>
</dbReference>
<evidence type="ECO:0000256" key="1">
    <source>
        <dbReference type="ARBA" id="ARBA00001973"/>
    </source>
</evidence>
<dbReference type="GO" id="GO:0006412">
    <property type="term" value="P:translation"/>
    <property type="evidence" value="ECO:0007669"/>
    <property type="project" value="InterPro"/>
</dbReference>
<dbReference type="PROSITE" id="PS00497">
    <property type="entry name" value="TYROSINASE_1"/>
    <property type="match status" value="1"/>
</dbReference>
<dbReference type="PRINTS" id="PR00092">
    <property type="entry name" value="TYROSINASE"/>
</dbReference>
<dbReference type="SUPFAM" id="SSF50104">
    <property type="entry name" value="Translation proteins SH3-like domain"/>
    <property type="match status" value="1"/>
</dbReference>
<dbReference type="Gene3D" id="2.60.310.20">
    <property type="match status" value="1"/>
</dbReference>
<dbReference type="InterPro" id="IPR041640">
    <property type="entry name" value="Tyrosinase_C"/>
</dbReference>
<keyword evidence="6" id="KW-0687">Ribonucleoprotein</keyword>
<name>A0A1Z5SRG5_HORWE</name>
<keyword evidence="5" id="KW-0503">Monooxygenase</keyword>
<dbReference type="FunFam" id="2.30.30.770:FF:000001">
    <property type="entry name" value="60S ribosomal protein L27"/>
    <property type="match status" value="1"/>
</dbReference>
<dbReference type="InterPro" id="IPR038655">
    <property type="entry name" value="Ribosomal_eL27_sf"/>
</dbReference>
<dbReference type="Gene3D" id="1.10.1280.10">
    <property type="entry name" value="Di-copper center containing domain from catechol oxidase"/>
    <property type="match status" value="1"/>
</dbReference>